<dbReference type="STRING" id="497965.Cyan7822_3604"/>
<feature type="compositionally biased region" description="Polar residues" evidence="1">
    <location>
        <begin position="7"/>
        <end position="23"/>
    </location>
</feature>
<dbReference type="EMBL" id="CP002198">
    <property type="protein sequence ID" value="ADN15545.1"/>
    <property type="molecule type" value="Genomic_DNA"/>
</dbReference>
<dbReference type="eggNOG" id="COG4632">
    <property type="taxonomic scope" value="Bacteria"/>
</dbReference>
<organism evidence="3 4">
    <name type="scientific">Gloeothece verrucosa (strain PCC 7822)</name>
    <name type="common">Cyanothece sp. (strain PCC 7822)</name>
    <dbReference type="NCBI Taxonomy" id="497965"/>
    <lineage>
        <taxon>Bacteria</taxon>
        <taxon>Bacillati</taxon>
        <taxon>Cyanobacteriota</taxon>
        <taxon>Cyanophyceae</taxon>
        <taxon>Oscillatoriophycideae</taxon>
        <taxon>Chroococcales</taxon>
        <taxon>Aphanothecaceae</taxon>
        <taxon>Gloeothece</taxon>
        <taxon>Gloeothece verrucosa</taxon>
    </lineage>
</organism>
<dbReference type="Pfam" id="PF09992">
    <property type="entry name" value="NAGPA"/>
    <property type="match status" value="1"/>
</dbReference>
<evidence type="ECO:0000259" key="2">
    <source>
        <dbReference type="Pfam" id="PF09992"/>
    </source>
</evidence>
<evidence type="ECO:0000313" key="3">
    <source>
        <dbReference type="EMBL" id="ADN15545.1"/>
    </source>
</evidence>
<dbReference type="PANTHER" id="PTHR40446">
    <property type="entry name" value="N-ACETYLGLUCOSAMINE-1-PHOSPHODIESTER ALPHA-N-ACETYLGLUCOSAMINIDASE"/>
    <property type="match status" value="1"/>
</dbReference>
<evidence type="ECO:0000313" key="4">
    <source>
        <dbReference type="Proteomes" id="UP000008206"/>
    </source>
</evidence>
<feature type="region of interest" description="Disordered" evidence="1">
    <location>
        <begin position="1"/>
        <end position="24"/>
    </location>
</feature>
<feature type="domain" description="Phosphodiester glycosidase" evidence="2">
    <location>
        <begin position="73"/>
        <end position="280"/>
    </location>
</feature>
<keyword evidence="4" id="KW-1185">Reference proteome</keyword>
<dbReference type="KEGG" id="cyj:Cyan7822_3604"/>
<sequence length="285" mass="31350">MGVVSACTPTQSSSEKPQRSESAVVQPEPLYKVYDLPQSTVHTLTIPVDSPYQVTVTLARSLETVENLAKKQGAMAAINGGFFDPNNGKTTSYIIHQGKIIADPKNNERLMKNPDLTRYLDKILNRSEWRRYQCGATVRYSISFHNQPTLTGCQLLDSLGAGPRLLPEMTAQTEGFIDLVNGTMIKDALGLKEPNARTAIGITANGDLIWIMAAQKAHSSRATGLSLLELAEFLKTLGVQEALNLDGGSSSTFYYQGKTYKGKLDREENFLERPVKSVLILQKKL</sequence>
<evidence type="ECO:0000256" key="1">
    <source>
        <dbReference type="SAM" id="MobiDB-lite"/>
    </source>
</evidence>
<accession>E0UG44</accession>
<dbReference type="RefSeq" id="WP_013323614.1">
    <property type="nucleotide sequence ID" value="NC_014501.1"/>
</dbReference>
<gene>
    <name evidence="3" type="ordered locus">Cyan7822_3604</name>
</gene>
<protein>
    <recommendedName>
        <fullName evidence="2">Phosphodiester glycosidase domain-containing protein</fullName>
    </recommendedName>
</protein>
<proteinExistence type="predicted"/>
<name>E0UG44_GLOV7</name>
<dbReference type="InterPro" id="IPR018711">
    <property type="entry name" value="NAGPA"/>
</dbReference>
<dbReference type="PANTHER" id="PTHR40446:SF2">
    <property type="entry name" value="N-ACETYLGLUCOSAMINE-1-PHOSPHODIESTER ALPHA-N-ACETYLGLUCOSAMINIDASE"/>
    <property type="match status" value="1"/>
</dbReference>
<dbReference type="AlphaFoldDB" id="E0UG44"/>
<dbReference type="HOGENOM" id="CLU_071601_0_0_3"/>
<dbReference type="Proteomes" id="UP000008206">
    <property type="component" value="Chromosome"/>
</dbReference>
<reference evidence="4" key="1">
    <citation type="journal article" date="2011" name="MBio">
        <title>Novel metabolic attributes of the genus Cyanothece, comprising a group of unicellular nitrogen-fixing Cyanobacteria.</title>
        <authorList>
            <person name="Bandyopadhyay A."/>
            <person name="Elvitigala T."/>
            <person name="Welsh E."/>
            <person name="Stockel J."/>
            <person name="Liberton M."/>
            <person name="Min H."/>
            <person name="Sherman L.A."/>
            <person name="Pakrasi H.B."/>
        </authorList>
    </citation>
    <scope>NUCLEOTIDE SEQUENCE [LARGE SCALE GENOMIC DNA]</scope>
    <source>
        <strain evidence="4">PCC 7822</strain>
    </source>
</reference>